<protein>
    <recommendedName>
        <fullName evidence="5">Lipoprotein</fullName>
    </recommendedName>
</protein>
<evidence type="ECO:0000313" key="2">
    <source>
        <dbReference type="EMBL" id="SEU41990.1"/>
    </source>
</evidence>
<dbReference type="PROSITE" id="PS51257">
    <property type="entry name" value="PROKAR_LIPOPROTEIN"/>
    <property type="match status" value="1"/>
</dbReference>
<evidence type="ECO:0000313" key="4">
    <source>
        <dbReference type="Proteomes" id="UP000321514"/>
    </source>
</evidence>
<dbReference type="AlphaFoldDB" id="A0A511TG31"/>
<evidence type="ECO:0008006" key="5">
    <source>
        <dbReference type="Google" id="ProtNLM"/>
    </source>
</evidence>
<evidence type="ECO:0000313" key="1">
    <source>
        <dbReference type="EMBL" id="GEN13136.1"/>
    </source>
</evidence>
<dbReference type="RefSeq" id="WP_245772691.1">
    <property type="nucleotide sequence ID" value="NZ_BJXR01000075.1"/>
</dbReference>
<dbReference type="EMBL" id="BJXR01000075">
    <property type="protein sequence ID" value="GEN13136.1"/>
    <property type="molecule type" value="Genomic_DNA"/>
</dbReference>
<dbReference type="STRING" id="1334629.MFUL124B02_19335"/>
<evidence type="ECO:0000313" key="3">
    <source>
        <dbReference type="Proteomes" id="UP000183760"/>
    </source>
</evidence>
<organism evidence="1 4">
    <name type="scientific">Myxococcus fulvus</name>
    <dbReference type="NCBI Taxonomy" id="33"/>
    <lineage>
        <taxon>Bacteria</taxon>
        <taxon>Pseudomonadati</taxon>
        <taxon>Myxococcota</taxon>
        <taxon>Myxococcia</taxon>
        <taxon>Myxococcales</taxon>
        <taxon>Cystobacterineae</taxon>
        <taxon>Myxococcaceae</taxon>
        <taxon>Myxococcus</taxon>
    </lineage>
</organism>
<reference evidence="2 3" key="1">
    <citation type="submission" date="2016-10" db="EMBL/GenBank/DDBJ databases">
        <authorList>
            <person name="Varghese N."/>
            <person name="Submissions S."/>
        </authorList>
    </citation>
    <scope>NUCLEOTIDE SEQUENCE [LARGE SCALE GENOMIC DNA]</scope>
    <source>
        <strain evidence="2 3">DSM 16525</strain>
    </source>
</reference>
<name>A0A511TG31_MYXFU</name>
<dbReference type="EMBL" id="FOIB01000018">
    <property type="protein sequence ID" value="SEU41990.1"/>
    <property type="molecule type" value="Genomic_DNA"/>
</dbReference>
<keyword evidence="3" id="KW-1185">Reference proteome</keyword>
<proteinExistence type="predicted"/>
<dbReference type="Proteomes" id="UP000183760">
    <property type="component" value="Unassembled WGS sequence"/>
</dbReference>
<reference evidence="1 4" key="2">
    <citation type="submission" date="2019-07" db="EMBL/GenBank/DDBJ databases">
        <title>Whole genome shotgun sequence of Myxococcus fulvus NBRC 100333.</title>
        <authorList>
            <person name="Hosoyama A."/>
            <person name="Uohara A."/>
            <person name="Ohji S."/>
            <person name="Ichikawa N."/>
        </authorList>
    </citation>
    <scope>NUCLEOTIDE SEQUENCE [LARGE SCALE GENOMIC DNA]</scope>
    <source>
        <strain evidence="1 4">NBRC 100333</strain>
    </source>
</reference>
<gene>
    <name evidence="1" type="ORF">MFU01_81730</name>
    <name evidence="2" type="ORF">SAMN05443572_11819</name>
</gene>
<accession>A0A511TG31</accession>
<dbReference type="Proteomes" id="UP000321514">
    <property type="component" value="Unassembled WGS sequence"/>
</dbReference>
<comment type="caution">
    <text evidence="1">The sequence shown here is derived from an EMBL/GenBank/DDBJ whole genome shotgun (WGS) entry which is preliminary data.</text>
</comment>
<sequence length="721" mass="75168">MKRGTLTVLLACAGLGTGCSDTQATTGFAGLSGTYDLAMVGDLVFVTSSDRDELQVLDLSTDPKQFIPAPNPLQTLAIPVLDRPDSLTRDVGYKADGSDHAGPYVYARSAGASQISVVAAGPDRLVQVLRLEGRSLITAFAARSPAPVPEGQAPGPGVLYYGIQDPDAPFEADTGGSRVERQWVPGPDALGAGEAVPAAVTLFCLQPGESVQAMAVLPNDQLVVATRQATGLTGRTLLVQDTNPETSVDCTTPTAAVRDLSAGFDNFPVRYLVTHPRVSIPDNTETPQNEAQVMEAGQFVFGIKDELSCGGATECTGVLAVDTLTGLTATDLSGAKMLPIRPPDGLPTGLALVPTATLRLRLVGPEGTVTADASATVPLLGLMPSSNGSITTFSASDRRQFDLDQRRANVVVEARNELEQAITVGGASTLVNVSQAVEYPCDPSNPTGTSVTRRTLLEGSVVNGLFRFIYQGAFPSMVDLTRDLTTPTSFVVPQATEVSRQVRVDDSIVLANQDIRCTTDLKVTSIRPASEAGKVVLETTTPIPEDCAELPLFTVRAGGDQPFVLVNDLGEFLSRDVEDSGPGYQIPTSYYFHPADFTQTTTVADSATTCGVSGDITVPLFPAAPPPLTLRATATNALSRGDRFVVSVGSGVRNHISGVDTSSSSGAGLAFYTLPGPVVAAQSGGASLAYIAYPSADGILQLNLSVIVDNTVNAFGLSAFE</sequence>